<organism evidence="2 3">
    <name type="scientific">Ferroplasma acidiphilum</name>
    <dbReference type="NCBI Taxonomy" id="74969"/>
    <lineage>
        <taxon>Archaea</taxon>
        <taxon>Methanobacteriati</taxon>
        <taxon>Thermoplasmatota</taxon>
        <taxon>Thermoplasmata</taxon>
        <taxon>Thermoplasmatales</taxon>
        <taxon>Ferroplasmaceae</taxon>
        <taxon>Ferroplasma</taxon>
    </lineage>
</organism>
<dbReference type="InterPro" id="IPR011335">
    <property type="entry name" value="Restrct_endonuc-II-like"/>
</dbReference>
<evidence type="ECO:0000313" key="3">
    <source>
        <dbReference type="Proteomes" id="UP000192050"/>
    </source>
</evidence>
<dbReference type="InterPro" id="IPR002732">
    <property type="entry name" value="Hjc"/>
</dbReference>
<name>A0A1V0N1H1_9ARCH</name>
<evidence type="ECO:0000313" key="2">
    <source>
        <dbReference type="EMBL" id="ARD84002.1"/>
    </source>
</evidence>
<keyword evidence="3" id="KW-1185">Reference proteome</keyword>
<evidence type="ECO:0008006" key="4">
    <source>
        <dbReference type="Google" id="ProtNLM"/>
    </source>
</evidence>
<gene>
    <name evidence="2" type="ORF">FAD_0069</name>
</gene>
<evidence type="ECO:0000256" key="1">
    <source>
        <dbReference type="ARBA" id="ARBA00029354"/>
    </source>
</evidence>
<dbReference type="Proteomes" id="UP000192050">
    <property type="component" value="Chromosome"/>
</dbReference>
<dbReference type="AlphaFoldDB" id="A0A1V0N1H1"/>
<dbReference type="EMBL" id="CP015363">
    <property type="protein sequence ID" value="ARD84002.1"/>
    <property type="molecule type" value="Genomic_DNA"/>
</dbReference>
<dbReference type="SUPFAM" id="SSF52980">
    <property type="entry name" value="Restriction endonuclease-like"/>
    <property type="match status" value="1"/>
</dbReference>
<proteinExistence type="predicted"/>
<dbReference type="GO" id="GO:0008821">
    <property type="term" value="F:crossover junction DNA endonuclease activity"/>
    <property type="evidence" value="ECO:0007669"/>
    <property type="project" value="UniProtKB-EC"/>
</dbReference>
<dbReference type="InterPro" id="IPR011856">
    <property type="entry name" value="tRNA_endonuc-like_dom_sf"/>
</dbReference>
<dbReference type="GO" id="GO:0003676">
    <property type="term" value="F:nucleic acid binding"/>
    <property type="evidence" value="ECO:0007669"/>
    <property type="project" value="InterPro"/>
</dbReference>
<reference evidence="2 3" key="1">
    <citation type="submission" date="2011-10" db="EMBL/GenBank/DDBJ databases">
        <title>Metabolic and evolutionary patterns in the extreme acidophile Ferroplasma acidiphilum.</title>
        <authorList>
            <person name="Golyshina O.V."/>
            <person name="Kozyavkin S.A."/>
            <person name="Tatusov R.L."/>
            <person name="Slesarev A.I."/>
            <person name="Golyshin P.N."/>
        </authorList>
    </citation>
    <scope>NUCLEOTIDE SEQUENCE [LARGE SCALE GENOMIC DNA]</scope>
    <source>
        <strain evidence="3">Y</strain>
    </source>
</reference>
<dbReference type="STRING" id="74969.FAD_0069"/>
<dbReference type="KEGG" id="fai:FAD_0069"/>
<sequence>MNILIGTKNTLDRITKNLDPVSKDVVYTMMDKPFYVARAAGSFGADLVALRDDYSLVIEVKSSSRSQLTFSEASGTKQDQALKLHNRCILSGLFITYAYRLKNYKGDFWRFFSIESDYQYRGKMRGLYELLPKQEITRTGNYILRWEGGLPLTTLVNYLNS</sequence>
<dbReference type="Gene3D" id="3.40.1350.10">
    <property type="match status" value="1"/>
</dbReference>
<protein>
    <recommendedName>
        <fullName evidence="4">Holliday junction resolvase</fullName>
    </recommendedName>
</protein>
<comment type="catalytic activity">
    <reaction evidence="1">
        <text>Endonucleolytic cleavage at a junction such as a reciprocal single-stranded crossover between two homologous DNA duplexes (Holliday junction).</text>
        <dbReference type="EC" id="3.1.21.10"/>
    </reaction>
</comment>
<dbReference type="Pfam" id="PF01870">
    <property type="entry name" value="Hjc"/>
    <property type="match status" value="1"/>
</dbReference>
<accession>A0A1V0N1H1</accession>